<dbReference type="Pfam" id="PF14765">
    <property type="entry name" value="PS-DH"/>
    <property type="match status" value="1"/>
</dbReference>
<dbReference type="Pfam" id="PF00550">
    <property type="entry name" value="PP-binding"/>
    <property type="match status" value="1"/>
</dbReference>
<dbReference type="InterPro" id="IPR014043">
    <property type="entry name" value="Acyl_transferase_dom"/>
</dbReference>
<dbReference type="EMBL" id="CP089983">
    <property type="protein sequence ID" value="WXB04066.1"/>
    <property type="molecule type" value="Genomic_DNA"/>
</dbReference>
<dbReference type="PROSITE" id="PS52004">
    <property type="entry name" value="KS3_2"/>
    <property type="match status" value="1"/>
</dbReference>
<dbReference type="PRINTS" id="PR01483">
    <property type="entry name" value="FASYNTHASE"/>
</dbReference>
<keyword evidence="2" id="KW-0597">Phosphoprotein</keyword>
<evidence type="ECO:0000313" key="9">
    <source>
        <dbReference type="EMBL" id="WXB04066.1"/>
    </source>
</evidence>
<dbReference type="InterPro" id="IPR014030">
    <property type="entry name" value="Ketoacyl_synth_N"/>
</dbReference>
<keyword evidence="1" id="KW-0596">Phosphopantetheine</keyword>
<dbReference type="Gene3D" id="1.10.1200.10">
    <property type="entry name" value="ACP-like"/>
    <property type="match status" value="1"/>
</dbReference>
<dbReference type="Gene3D" id="3.10.129.110">
    <property type="entry name" value="Polyketide synthase dehydratase"/>
    <property type="match status" value="1"/>
</dbReference>
<feature type="domain" description="Ketosynthase family 3 (KS3)" evidence="7">
    <location>
        <begin position="3"/>
        <end position="461"/>
    </location>
</feature>
<dbReference type="SUPFAM" id="SSF53901">
    <property type="entry name" value="Thiolase-like"/>
    <property type="match status" value="1"/>
</dbReference>
<feature type="active site" description="Proton donor; for dehydratase activity" evidence="4">
    <location>
        <position position="1927"/>
    </location>
</feature>
<dbReference type="InterPro" id="IPR003965">
    <property type="entry name" value="Fatty_acid_synthase"/>
</dbReference>
<evidence type="ECO:0000256" key="2">
    <source>
        <dbReference type="ARBA" id="ARBA00022553"/>
    </source>
</evidence>
<dbReference type="InterPro" id="IPR020841">
    <property type="entry name" value="PKS_Beta-ketoAc_synthase_dom"/>
</dbReference>
<dbReference type="InterPro" id="IPR020807">
    <property type="entry name" value="PKS_DH"/>
</dbReference>
<dbReference type="SUPFAM" id="SSF55048">
    <property type="entry name" value="Probable ACP-binding domain of malonyl-CoA ACP transacylase"/>
    <property type="match status" value="1"/>
</dbReference>
<dbReference type="InterPro" id="IPR049552">
    <property type="entry name" value="PKS_DH_N"/>
</dbReference>
<dbReference type="Gene3D" id="3.30.70.250">
    <property type="entry name" value="Malonyl-CoA ACP transacylase, ACP-binding"/>
    <property type="match status" value="1"/>
</dbReference>
<reference evidence="9" key="1">
    <citation type="submission" date="2021-12" db="EMBL/GenBank/DDBJ databases">
        <title>Discovery of the Pendulisporaceae a myxobacterial family with distinct sporulation behavior and unique specialized metabolism.</title>
        <authorList>
            <person name="Garcia R."/>
            <person name="Popoff A."/>
            <person name="Bader C.D."/>
            <person name="Loehr J."/>
            <person name="Walesch S."/>
            <person name="Walt C."/>
            <person name="Boldt J."/>
            <person name="Bunk B."/>
            <person name="Haeckl F.J.F.P.J."/>
            <person name="Gunesch A.P."/>
            <person name="Birkelbach J."/>
            <person name="Nuebel U."/>
            <person name="Pietschmann T."/>
            <person name="Bach T."/>
            <person name="Mueller R."/>
        </authorList>
    </citation>
    <scope>NUCLEOTIDE SEQUENCE</scope>
    <source>
        <strain evidence="9">MSr11367</strain>
    </source>
</reference>
<dbReference type="InterPro" id="IPR016036">
    <property type="entry name" value="Malonyl_transacylase_ACP-bd"/>
</dbReference>
<accession>A0ABZ2L2P0</accession>
<dbReference type="PANTHER" id="PTHR43074:SF1">
    <property type="entry name" value="BETA-KETOACYL SYNTHASE FAMILY PROTEIN-RELATED"/>
    <property type="match status" value="1"/>
</dbReference>
<sequence>MSQTPIAVIGISALFPGSTDAKGFWSDILAGRDLVSEVPPTHWLIEDYYDPNPAAPDKTYCKRGAFLGPVDFDPMEFGVPPNIMPATDTAQLLALIVAQKVLDDVGESFRSIDREKVSVILGVTSGQELLGSMVSRLQRPIWLKALRDSGIPEAEAQGICERIANHYVPWQESSFPGLLGNVVAGRIANRFDLHGTNCVTDAACASALSALSMGMNELAVGQSDLVITGGVDTMNDILMYMCFSKTPALSPSGDCRPFSSAADGTLLGEGMAMLALRRLEDAERDGNRIYAVIRGLGSSSDGRSKSVYAPLPEGQARALRRAYEQAGYGPESVELMEGHGTATKAGDVAEFTALKQVFGESARSGENKPWCALGSVKSQIGHTKASAGVAGLLKTVLALHHKVLPPTIKVDAPNPNLEIEQSAFYLNTYARPWIRESTFARRASVSSFGFGGSNFHVALEEYVGTAPKAFRLRSQPSELFVLSAPSAKELASACRTHVAKVKESGLASSARASQAAFESGEGSRLAVVASSGDDLVAKLEQAAGLLDSGGGKAFSTPTGIHYDEGAPEGSIAFLFSGQGSQYVGMGADLAMAFDAAREVWDDAAALQFDGAPVHEVVFPRPVFTDADRDAQAARLTATEWAQPAIGVTSLAALSVLREAGVHPDAVGGHSFGEVTALCAAGALDPMSLVAVARARGTLMRDAATTPGAMTAVPLPIDEVRPLLEGTEVVIANHNHPTQVVLSGKVEAIERIERTLAGKNVNAKRLPVATAFHSSLVAGASAQFGEFLGKTPFRTPVLDVYSNTDADVYSDDVRTRLAEQLAKPVRFVDQIEKMWERGVRTFVEVGPGAVLTDFVTRTLGERPHRAIATDRKGRHGVTSLNEALGRLAVAGVAVDFSILWSHDAPVRDTPARKPQMAIAITGANVGKPYPPPHPQPKAQRVVEVPKPRVVEEPKPRVVVEERRAPVHIANGANGMNGTNGLNGSNGTNGSSLTHKPVRAHAAPITREVEKREPVAWSPDAQVAWLQAYQEAQRTMAEAHATYQRITAESHMAFLKAAETSYSALAAMVEPSSAVSVASAPALITSYVAPPPPPPPPVEEVSYVEAPPAPPPAPVAAYVAPVASAAQQAAPPPPPKEAPAPAAAPAPAPGVDLEALLLTVVADKTGYPVEMLGMHMELEADLGVDSIKRVEILSGMRERAPGLPEVVASEMAALRTLGQIVGYMRERGAVGEGGARPFVQTGRGTSPLPSAPERARTQRYVVQERPAPAAGLAQAGLLGAKRVVLTDDGTGVAQALARTLVRAGLPAEVVTEVPEDADAVIFLGGLRPVTSVDEALAVDTEAFHAARAVAKRFSNERGVFVTVQDTGGDFGLSGKEPLRAWLGGVAALARTAALEWNQASVKAIDVERAGRSAEVLAEALAAELLEGGSAREVGLHGDGTRTTLASVPTPIERGAIAAGANTLNEQSVLVVSGGARGVTASSLVALVRQTRARVALFGRTPLTDEPAVCRGQRDDASLKRVLLADASARGEKLTPATLGAQVARIVANREIRATLDAIADAGGQVRYFDVDVQDTARLHEALASIRQTWGPITGIVHGAGVLADKFIAEKTPEQFARVFGTKVLGLRALLDATASDPLAVIALFSSVAARTGNPGQSDYAMANEVLNAVASAERNRRQGACVVKSIGWGPWEGGMVTPALKALFEERKVPLLSIEDGANRFVQELQGSPDEVVTVIGGELGAAPERITSVEARVNRDSHPFLIDHSVGGRVVLPMVMALDWLVRAARDGSPEARCIELRDLKVLRGIKLDRYDSGGDVFTVTCRPRASTQGEQLLQAELRGAGNALHYNATLVLAQGSPTVQRASVTEPSLGPWTKVIYDGHILFHGPKFQMVRAIEGVSRDGLIGTLHGVRELGWSHPSFQTDPGILDGALQLAGLWACHVLGGATLPMAIARYRIHEALPQGDIRCIVHGRQVHHARGVADVALVDAQGRLVGELLGVENVLRPGEGPNVSTGTAHAV</sequence>
<feature type="region of interest" description="Disordered" evidence="5">
    <location>
        <begin position="1232"/>
        <end position="1252"/>
    </location>
</feature>
<dbReference type="InterPro" id="IPR036291">
    <property type="entry name" value="NAD(P)-bd_dom_sf"/>
</dbReference>
<feature type="compositionally biased region" description="Pro residues" evidence="5">
    <location>
        <begin position="1128"/>
        <end position="1144"/>
    </location>
</feature>
<dbReference type="SMART" id="SM00822">
    <property type="entry name" value="PKS_KR"/>
    <property type="match status" value="1"/>
</dbReference>
<dbReference type="CDD" id="cd00833">
    <property type="entry name" value="PKS"/>
    <property type="match status" value="1"/>
</dbReference>
<protein>
    <submittedName>
        <fullName evidence="9">SDR family oxidoreductase</fullName>
    </submittedName>
</protein>
<feature type="region of interest" description="N-terminal hotdog fold" evidence="4">
    <location>
        <begin position="1731"/>
        <end position="1857"/>
    </location>
</feature>
<evidence type="ECO:0000256" key="1">
    <source>
        <dbReference type="ARBA" id="ARBA00022450"/>
    </source>
</evidence>
<feature type="active site" description="Proton acceptor; for dehydratase activity" evidence="4">
    <location>
        <position position="1763"/>
    </location>
</feature>
<dbReference type="Pfam" id="PF16197">
    <property type="entry name" value="KAsynt_C_assoc"/>
    <property type="match status" value="1"/>
</dbReference>
<name>A0ABZ2L2P0_9BACT</name>
<dbReference type="InterPro" id="IPR018201">
    <property type="entry name" value="Ketoacyl_synth_AS"/>
</dbReference>
<dbReference type="InterPro" id="IPR016039">
    <property type="entry name" value="Thiolase-like"/>
</dbReference>
<feature type="region of interest" description="C-terminal hotdog fold" evidence="4">
    <location>
        <begin position="1868"/>
        <end position="2009"/>
    </location>
</feature>
<dbReference type="SMART" id="SM00827">
    <property type="entry name" value="PKS_AT"/>
    <property type="match status" value="1"/>
</dbReference>
<dbReference type="InterPro" id="IPR009081">
    <property type="entry name" value="PP-bd_ACP"/>
</dbReference>
<proteinExistence type="predicted"/>
<dbReference type="RefSeq" id="WP_394833700.1">
    <property type="nucleotide sequence ID" value="NZ_CP089929.1"/>
</dbReference>
<feature type="domain" description="Carrier" evidence="6">
    <location>
        <begin position="1146"/>
        <end position="1226"/>
    </location>
</feature>
<dbReference type="PROSITE" id="PS50075">
    <property type="entry name" value="CARRIER"/>
    <property type="match status" value="1"/>
</dbReference>
<organism evidence="9 10">
    <name type="scientific">Pendulispora rubella</name>
    <dbReference type="NCBI Taxonomy" id="2741070"/>
    <lineage>
        <taxon>Bacteria</taxon>
        <taxon>Pseudomonadati</taxon>
        <taxon>Myxococcota</taxon>
        <taxon>Myxococcia</taxon>
        <taxon>Myxococcales</taxon>
        <taxon>Sorangiineae</taxon>
        <taxon>Pendulisporaceae</taxon>
        <taxon>Pendulispora</taxon>
    </lineage>
</organism>
<evidence type="ECO:0000256" key="4">
    <source>
        <dbReference type="PROSITE-ProRule" id="PRU01363"/>
    </source>
</evidence>
<feature type="region of interest" description="Disordered" evidence="5">
    <location>
        <begin position="1124"/>
        <end position="1144"/>
    </location>
</feature>
<gene>
    <name evidence="9" type="ORF">LVJ94_45065</name>
</gene>
<dbReference type="SMART" id="SM00825">
    <property type="entry name" value="PKS_KS"/>
    <property type="match status" value="1"/>
</dbReference>
<dbReference type="Gene3D" id="3.40.366.10">
    <property type="entry name" value="Malonyl-Coenzyme A Acyl Carrier Protein, domain 2"/>
    <property type="match status" value="1"/>
</dbReference>
<dbReference type="SUPFAM" id="SSF51735">
    <property type="entry name" value="NAD(P)-binding Rossmann-fold domains"/>
    <property type="match status" value="1"/>
</dbReference>
<dbReference type="Pfam" id="PF00698">
    <property type="entry name" value="Acyl_transf_1"/>
    <property type="match status" value="1"/>
</dbReference>
<dbReference type="Gene3D" id="3.40.47.10">
    <property type="match status" value="1"/>
</dbReference>
<dbReference type="InterPro" id="IPR036736">
    <property type="entry name" value="ACP-like_sf"/>
</dbReference>
<dbReference type="SMART" id="SM00826">
    <property type="entry name" value="PKS_DH"/>
    <property type="match status" value="1"/>
</dbReference>
<dbReference type="PANTHER" id="PTHR43074">
    <property type="entry name" value="OMEGA-3 POLYUNSATURATED FATTY ACID SYNTHASE PFAB-RELATED"/>
    <property type="match status" value="1"/>
</dbReference>
<feature type="domain" description="PKS/mFAS DH" evidence="8">
    <location>
        <begin position="1731"/>
        <end position="2009"/>
    </location>
</feature>
<dbReference type="InterPro" id="IPR014031">
    <property type="entry name" value="Ketoacyl_synth_C"/>
</dbReference>
<dbReference type="PROSITE" id="PS52019">
    <property type="entry name" value="PKS_MFAS_DH"/>
    <property type="match status" value="1"/>
</dbReference>
<dbReference type="InterPro" id="IPR032821">
    <property type="entry name" value="PKS_assoc"/>
</dbReference>
<dbReference type="CDD" id="cd08953">
    <property type="entry name" value="KR_2_SDR_x"/>
    <property type="match status" value="1"/>
</dbReference>
<keyword evidence="3" id="KW-0808">Transferase</keyword>
<dbReference type="InterPro" id="IPR057326">
    <property type="entry name" value="KR_dom"/>
</dbReference>
<evidence type="ECO:0000259" key="6">
    <source>
        <dbReference type="PROSITE" id="PS50075"/>
    </source>
</evidence>
<dbReference type="InterPro" id="IPR052568">
    <property type="entry name" value="PKS-FAS_Synthase"/>
</dbReference>
<keyword evidence="10" id="KW-1185">Reference proteome</keyword>
<dbReference type="InterPro" id="IPR013968">
    <property type="entry name" value="PKS_KR"/>
</dbReference>
<dbReference type="InterPro" id="IPR049900">
    <property type="entry name" value="PKS_mFAS_DH"/>
</dbReference>
<dbReference type="Pfam" id="PF08659">
    <property type="entry name" value="KR"/>
    <property type="match status" value="1"/>
</dbReference>
<dbReference type="InterPro" id="IPR042104">
    <property type="entry name" value="PKS_dehydratase_sf"/>
</dbReference>
<dbReference type="SUPFAM" id="SSF52151">
    <property type="entry name" value="FabD/lysophospholipase-like"/>
    <property type="match status" value="1"/>
</dbReference>
<dbReference type="InterPro" id="IPR049551">
    <property type="entry name" value="PKS_DH_C"/>
</dbReference>
<dbReference type="SUPFAM" id="SSF47336">
    <property type="entry name" value="ACP-like"/>
    <property type="match status" value="1"/>
</dbReference>
<dbReference type="PROSITE" id="PS00606">
    <property type="entry name" value="KS3_1"/>
    <property type="match status" value="1"/>
</dbReference>
<evidence type="ECO:0000313" key="10">
    <source>
        <dbReference type="Proteomes" id="UP001374803"/>
    </source>
</evidence>
<evidence type="ECO:0000259" key="8">
    <source>
        <dbReference type="PROSITE" id="PS52019"/>
    </source>
</evidence>
<dbReference type="Pfam" id="PF02801">
    <property type="entry name" value="Ketoacyl-synt_C"/>
    <property type="match status" value="1"/>
</dbReference>
<dbReference type="Pfam" id="PF21089">
    <property type="entry name" value="PKS_DH_N"/>
    <property type="match status" value="1"/>
</dbReference>
<evidence type="ECO:0000256" key="5">
    <source>
        <dbReference type="SAM" id="MobiDB-lite"/>
    </source>
</evidence>
<evidence type="ECO:0000259" key="7">
    <source>
        <dbReference type="PROSITE" id="PS52004"/>
    </source>
</evidence>
<evidence type="ECO:0000256" key="3">
    <source>
        <dbReference type="ARBA" id="ARBA00022679"/>
    </source>
</evidence>
<dbReference type="Pfam" id="PF00109">
    <property type="entry name" value="ketoacyl-synt"/>
    <property type="match status" value="1"/>
</dbReference>
<dbReference type="InterPro" id="IPR016035">
    <property type="entry name" value="Acyl_Trfase/lysoPLipase"/>
</dbReference>
<dbReference type="Proteomes" id="UP001374803">
    <property type="component" value="Chromosome"/>
</dbReference>
<dbReference type="InterPro" id="IPR001227">
    <property type="entry name" value="Ac_transferase_dom_sf"/>
</dbReference>
<dbReference type="Gene3D" id="3.40.50.720">
    <property type="entry name" value="NAD(P)-binding Rossmann-like Domain"/>
    <property type="match status" value="1"/>
</dbReference>